<evidence type="ECO:0000313" key="2">
    <source>
        <dbReference type="EMBL" id="QPG57471.1"/>
    </source>
</evidence>
<dbReference type="Gene3D" id="1.10.287.470">
    <property type="entry name" value="Helix hairpin bin"/>
    <property type="match status" value="1"/>
</dbReference>
<dbReference type="Gene3D" id="2.40.30.170">
    <property type="match status" value="1"/>
</dbReference>
<keyword evidence="1" id="KW-0472">Membrane</keyword>
<reference evidence="2" key="1">
    <citation type="submission" date="2021-07" db="EMBL/GenBank/DDBJ databases">
        <title>Shewanella sp. YLB-07 whole genome sequence.</title>
        <authorList>
            <person name="Yu L."/>
        </authorList>
    </citation>
    <scope>NUCLEOTIDE SEQUENCE</scope>
    <source>
        <strain evidence="2">YLB-08</strain>
    </source>
</reference>
<gene>
    <name evidence="2" type="ORF">FM038_008465</name>
</gene>
<dbReference type="Proteomes" id="UP000316416">
    <property type="component" value="Chromosome"/>
</dbReference>
<organism evidence="2 3">
    <name type="scientific">Shewanella eurypsychrophilus</name>
    <dbReference type="NCBI Taxonomy" id="2593656"/>
    <lineage>
        <taxon>Bacteria</taxon>
        <taxon>Pseudomonadati</taxon>
        <taxon>Pseudomonadota</taxon>
        <taxon>Gammaproteobacteria</taxon>
        <taxon>Alteromonadales</taxon>
        <taxon>Shewanellaceae</taxon>
        <taxon>Shewanella</taxon>
    </lineage>
</organism>
<sequence>MTINCKTPSANLLIASRAMPKAIPVLFIAFTAIISFIIHATAPSPSIKADTETAISVNVMQVDKGAFTPSYTAYGTVIAKNTLTLTAQVDGQLSYLANNLIEGGILNIGDSAFQQDPADLQAVLSQRQAEVEIASAQLALELGEQRIAEKDYQMMLNDFNENQWSLNLELLLRKPQLSQAKAQLNIAHNSMNIAARDLKRSQWSSDKHYAVESRTVSQGDYLVKGDEIAKLIEINQLRVPIYLPREVASRVTTGQAISLYQPDTKRTVKAYVSHIFPMLDSKIQLQKVFAEYQADLKDPTSLIIGDFVEARFLFTPIENTLNVPLSAIDNHNIWLVSANNTLKRKPITILSQDQSSAVIHNVIADDEQLIISKMHSPQAGLNVRVVGGV</sequence>
<protein>
    <submittedName>
        <fullName evidence="2">Efflux RND transporter periplasmic adaptor subunit</fullName>
    </submittedName>
</protein>
<dbReference type="PANTHER" id="PTHR30469">
    <property type="entry name" value="MULTIDRUG RESISTANCE PROTEIN MDTA"/>
    <property type="match status" value="1"/>
</dbReference>
<dbReference type="RefSeq" id="WP_142872833.1">
    <property type="nucleotide sequence ID" value="NZ_CP045503.2"/>
</dbReference>
<name>A0ABX6V6J6_9GAMM</name>
<accession>A0ABX6V6J6</accession>
<dbReference type="Gene3D" id="2.40.420.20">
    <property type="match status" value="1"/>
</dbReference>
<keyword evidence="1" id="KW-1133">Transmembrane helix</keyword>
<feature type="transmembrane region" description="Helical" evidence="1">
    <location>
        <begin position="22"/>
        <end position="42"/>
    </location>
</feature>
<dbReference type="SUPFAM" id="SSF111369">
    <property type="entry name" value="HlyD-like secretion proteins"/>
    <property type="match status" value="1"/>
</dbReference>
<dbReference type="Gene3D" id="2.40.50.100">
    <property type="match status" value="1"/>
</dbReference>
<keyword evidence="1" id="KW-0812">Transmembrane</keyword>
<dbReference type="EMBL" id="CP045503">
    <property type="protein sequence ID" value="QPG57471.1"/>
    <property type="molecule type" value="Genomic_DNA"/>
</dbReference>
<evidence type="ECO:0000256" key="1">
    <source>
        <dbReference type="SAM" id="Phobius"/>
    </source>
</evidence>
<keyword evidence="3" id="KW-1185">Reference proteome</keyword>
<proteinExistence type="predicted"/>
<evidence type="ECO:0000313" key="3">
    <source>
        <dbReference type="Proteomes" id="UP000316416"/>
    </source>
</evidence>